<evidence type="ECO:0000256" key="3">
    <source>
        <dbReference type="SAM" id="SignalP"/>
    </source>
</evidence>
<feature type="region of interest" description="Disordered" evidence="1">
    <location>
        <begin position="170"/>
        <end position="190"/>
    </location>
</feature>
<dbReference type="AlphaFoldDB" id="A0AAE0JT03"/>
<feature type="region of interest" description="Disordered" evidence="1">
    <location>
        <begin position="370"/>
        <end position="394"/>
    </location>
</feature>
<accession>A0AAE0JT03</accession>
<feature type="compositionally biased region" description="Low complexity" evidence="1">
    <location>
        <begin position="170"/>
        <end position="185"/>
    </location>
</feature>
<feature type="signal peptide" evidence="3">
    <location>
        <begin position="1"/>
        <end position="20"/>
    </location>
</feature>
<evidence type="ECO:0000256" key="1">
    <source>
        <dbReference type="SAM" id="MobiDB-lite"/>
    </source>
</evidence>
<comment type="caution">
    <text evidence="4">The sequence shown here is derived from an EMBL/GenBank/DDBJ whole genome shotgun (WGS) entry which is preliminary data.</text>
</comment>
<sequence>MHRPLPSYLVSLTLSVLVLRESSVFVAAAAQCYSVNGQKSSGVPCNASATGSGGAGSHSACCDDSRQEACLSSGLCFATQRTDNQTFWAEGCTDPTGLDTACPSFCGMSSQFISMPVQPSYTMLFCGSGQWCCCFDNLGAVCNQTECCSRNFTLGSRGLGTVVRQLDNTGSASLSSGPPGPSGSSGNAGDDCQPGRGNNCSSSNGNDWRGMRLITIVLVGGLLGSLLLGAIAATCWQCTQNRRLRRQVQTLENNNITSGNLAAKRKASYSGSSASHHSSILSSRSRPSMSVQRLTTYFPPPPHDDSALSPSPDTYDHNGGGGLTTPTMASNVAYHQHLMMMHQQQQQAPQTPGGGAPPGYGFAGAAVMQMPGQGRRPSWPRNARHTDSRDLFDPNYSVGVAISELPAGKDQR</sequence>
<keyword evidence="2" id="KW-0812">Transmembrane</keyword>
<keyword evidence="5" id="KW-1185">Reference proteome</keyword>
<name>A0AAE0JT03_9PEZI</name>
<organism evidence="4 5">
    <name type="scientific">Lasiosphaeria ovina</name>
    <dbReference type="NCBI Taxonomy" id="92902"/>
    <lineage>
        <taxon>Eukaryota</taxon>
        <taxon>Fungi</taxon>
        <taxon>Dikarya</taxon>
        <taxon>Ascomycota</taxon>
        <taxon>Pezizomycotina</taxon>
        <taxon>Sordariomycetes</taxon>
        <taxon>Sordariomycetidae</taxon>
        <taxon>Sordariales</taxon>
        <taxon>Lasiosphaeriaceae</taxon>
        <taxon>Lasiosphaeria</taxon>
    </lineage>
</organism>
<reference evidence="4" key="2">
    <citation type="submission" date="2023-06" db="EMBL/GenBank/DDBJ databases">
        <authorList>
            <consortium name="Lawrence Berkeley National Laboratory"/>
            <person name="Haridas S."/>
            <person name="Hensen N."/>
            <person name="Bonometti L."/>
            <person name="Westerberg I."/>
            <person name="Brannstrom I.O."/>
            <person name="Guillou S."/>
            <person name="Cros-Aarteil S."/>
            <person name="Calhoun S."/>
            <person name="Kuo A."/>
            <person name="Mondo S."/>
            <person name="Pangilinan J."/>
            <person name="Riley R."/>
            <person name="Labutti K."/>
            <person name="Andreopoulos B."/>
            <person name="Lipzen A."/>
            <person name="Chen C."/>
            <person name="Yanf M."/>
            <person name="Daum C."/>
            <person name="Ng V."/>
            <person name="Clum A."/>
            <person name="Steindorff A."/>
            <person name="Ohm R."/>
            <person name="Martin F."/>
            <person name="Silar P."/>
            <person name="Natvig D."/>
            <person name="Lalanne C."/>
            <person name="Gautier V."/>
            <person name="Ament-Velasquez S.L."/>
            <person name="Kruys A."/>
            <person name="Hutchinson M.I."/>
            <person name="Powell A.J."/>
            <person name="Barry K."/>
            <person name="Miller A.N."/>
            <person name="Grigoriev I.V."/>
            <person name="Debuchy R."/>
            <person name="Gladieux P."/>
            <person name="Thoren M.H."/>
            <person name="Johannesson H."/>
        </authorList>
    </citation>
    <scope>NUCLEOTIDE SEQUENCE</scope>
    <source>
        <strain evidence="4">CBS 958.72</strain>
    </source>
</reference>
<reference evidence="4" key="1">
    <citation type="journal article" date="2023" name="Mol. Phylogenet. Evol.">
        <title>Genome-scale phylogeny and comparative genomics of the fungal order Sordariales.</title>
        <authorList>
            <person name="Hensen N."/>
            <person name="Bonometti L."/>
            <person name="Westerberg I."/>
            <person name="Brannstrom I.O."/>
            <person name="Guillou S."/>
            <person name="Cros-Aarteil S."/>
            <person name="Calhoun S."/>
            <person name="Haridas S."/>
            <person name="Kuo A."/>
            <person name="Mondo S."/>
            <person name="Pangilinan J."/>
            <person name="Riley R."/>
            <person name="LaButti K."/>
            <person name="Andreopoulos B."/>
            <person name="Lipzen A."/>
            <person name="Chen C."/>
            <person name="Yan M."/>
            <person name="Daum C."/>
            <person name="Ng V."/>
            <person name="Clum A."/>
            <person name="Steindorff A."/>
            <person name="Ohm R.A."/>
            <person name="Martin F."/>
            <person name="Silar P."/>
            <person name="Natvig D.O."/>
            <person name="Lalanne C."/>
            <person name="Gautier V."/>
            <person name="Ament-Velasquez S.L."/>
            <person name="Kruys A."/>
            <person name="Hutchinson M.I."/>
            <person name="Powell A.J."/>
            <person name="Barry K."/>
            <person name="Miller A.N."/>
            <person name="Grigoriev I.V."/>
            <person name="Debuchy R."/>
            <person name="Gladieux P."/>
            <person name="Hiltunen Thoren M."/>
            <person name="Johannesson H."/>
        </authorList>
    </citation>
    <scope>NUCLEOTIDE SEQUENCE</scope>
    <source>
        <strain evidence="4">CBS 958.72</strain>
    </source>
</reference>
<feature type="region of interest" description="Disordered" evidence="1">
    <location>
        <begin position="262"/>
        <end position="328"/>
    </location>
</feature>
<evidence type="ECO:0000256" key="2">
    <source>
        <dbReference type="SAM" id="Phobius"/>
    </source>
</evidence>
<evidence type="ECO:0000313" key="4">
    <source>
        <dbReference type="EMBL" id="KAK3360920.1"/>
    </source>
</evidence>
<proteinExistence type="predicted"/>
<feature type="chain" id="PRO_5042019770" evidence="3">
    <location>
        <begin position="21"/>
        <end position="412"/>
    </location>
</feature>
<dbReference type="Proteomes" id="UP001287356">
    <property type="component" value="Unassembled WGS sequence"/>
</dbReference>
<evidence type="ECO:0000313" key="5">
    <source>
        <dbReference type="Proteomes" id="UP001287356"/>
    </source>
</evidence>
<keyword evidence="2" id="KW-0472">Membrane</keyword>
<dbReference type="EMBL" id="JAULSN010000013">
    <property type="protein sequence ID" value="KAK3360920.1"/>
    <property type="molecule type" value="Genomic_DNA"/>
</dbReference>
<feature type="compositionally biased region" description="Low complexity" evidence="1">
    <location>
        <begin position="268"/>
        <end position="290"/>
    </location>
</feature>
<keyword evidence="3" id="KW-0732">Signal</keyword>
<protein>
    <submittedName>
        <fullName evidence="4">Uncharacterized protein</fullName>
    </submittedName>
</protein>
<gene>
    <name evidence="4" type="ORF">B0T24DRAFT_685044</name>
</gene>
<keyword evidence="2" id="KW-1133">Transmembrane helix</keyword>
<feature type="transmembrane region" description="Helical" evidence="2">
    <location>
        <begin position="213"/>
        <end position="236"/>
    </location>
</feature>